<evidence type="ECO:0000313" key="2">
    <source>
        <dbReference type="Proteomes" id="UP000680038"/>
    </source>
</evidence>
<gene>
    <name evidence="1" type="ORF">DYBT9275_02669</name>
</gene>
<protein>
    <submittedName>
        <fullName evidence="1">Uncharacterized protein</fullName>
    </submittedName>
</protein>
<name>A0A916JG45_9BACT</name>
<sequence length="92" mass="10126">MMNAKELASVYDTIMSIPGMNDPIKIDLKISRRNVLLLSQAINKALSSEASADSVNLIDICSPESKEELTTFSTECLHKSGLNELNDRLSKL</sequence>
<comment type="caution">
    <text evidence="1">The sequence shown here is derived from an EMBL/GenBank/DDBJ whole genome shotgun (WGS) entry which is preliminary data.</text>
</comment>
<organism evidence="1 2">
    <name type="scientific">Dyadobacter helix</name>
    <dbReference type="NCBI Taxonomy" id="2822344"/>
    <lineage>
        <taxon>Bacteria</taxon>
        <taxon>Pseudomonadati</taxon>
        <taxon>Bacteroidota</taxon>
        <taxon>Cytophagia</taxon>
        <taxon>Cytophagales</taxon>
        <taxon>Spirosomataceae</taxon>
        <taxon>Dyadobacter</taxon>
    </lineage>
</organism>
<dbReference type="RefSeq" id="WP_215239264.1">
    <property type="nucleotide sequence ID" value="NZ_CAJRAF010000002.1"/>
</dbReference>
<evidence type="ECO:0000313" key="1">
    <source>
        <dbReference type="EMBL" id="CAG5001460.1"/>
    </source>
</evidence>
<reference evidence="1" key="1">
    <citation type="submission" date="2021-04" db="EMBL/GenBank/DDBJ databases">
        <authorList>
            <person name="Rodrigo-Torres L."/>
            <person name="Arahal R. D."/>
            <person name="Lucena T."/>
        </authorList>
    </citation>
    <scope>NUCLEOTIDE SEQUENCE</scope>
    <source>
        <strain evidence="1">CECT 9275</strain>
    </source>
</reference>
<proteinExistence type="predicted"/>
<dbReference type="Proteomes" id="UP000680038">
    <property type="component" value="Unassembled WGS sequence"/>
</dbReference>
<keyword evidence="2" id="KW-1185">Reference proteome</keyword>
<dbReference type="EMBL" id="CAJRAF010000002">
    <property type="protein sequence ID" value="CAG5001460.1"/>
    <property type="molecule type" value="Genomic_DNA"/>
</dbReference>
<accession>A0A916JG45</accession>
<dbReference type="AlphaFoldDB" id="A0A916JG45"/>